<dbReference type="AlphaFoldDB" id="A0AAV9BP83"/>
<keyword evidence="5" id="KW-0436">Ligase</keyword>
<dbReference type="FunFam" id="3.30.980.10:FF:000008">
    <property type="entry name" value="Similar to alanyl-tRNA synthetase"/>
    <property type="match status" value="1"/>
</dbReference>
<comment type="caution">
    <text evidence="5">The sequence shown here is derived from an EMBL/GenBank/DDBJ whole genome shotgun (WGS) entry which is preliminary data.</text>
</comment>
<evidence type="ECO:0000313" key="6">
    <source>
        <dbReference type="Proteomes" id="UP001179952"/>
    </source>
</evidence>
<sequence>MSESAMDLGQTKLDYFEDMWKLESKSTLLSHIKSNEGGGRQALVLESTIFHPQGGGQPSDTGFIIDRQSGLKFVVVDVRLKDGLVFHYGSFEGSREEDDGELERGCEVCLYVDGERRSLNSRLHSAGHLLDTCMRDVGLNHLEPGKGYHFPDGPFVEYKGTFPQDQLQTKQKELEAEANKLISIGGKVSASVLAYDEAAELCGGSLPEYISKSSKPRIVKLGNNPGCPCGGTHVANISDIRAVKVSQIRMKKGFTKIFYNIGS</sequence>
<evidence type="ECO:0000259" key="4">
    <source>
        <dbReference type="PROSITE" id="PS50860"/>
    </source>
</evidence>
<organism evidence="5 6">
    <name type="scientific">Acorus gramineus</name>
    <name type="common">Dwarf sweet flag</name>
    <dbReference type="NCBI Taxonomy" id="55184"/>
    <lineage>
        <taxon>Eukaryota</taxon>
        <taxon>Viridiplantae</taxon>
        <taxon>Streptophyta</taxon>
        <taxon>Embryophyta</taxon>
        <taxon>Tracheophyta</taxon>
        <taxon>Spermatophyta</taxon>
        <taxon>Magnoliopsida</taxon>
        <taxon>Liliopsida</taxon>
        <taxon>Acoraceae</taxon>
        <taxon>Acorus</taxon>
    </lineage>
</organism>
<dbReference type="InterPro" id="IPR018165">
    <property type="entry name" value="Ala-tRNA-synth_IIc_core"/>
</dbReference>
<dbReference type="GO" id="GO:0003676">
    <property type="term" value="F:nucleic acid binding"/>
    <property type="evidence" value="ECO:0007669"/>
    <property type="project" value="InterPro"/>
</dbReference>
<evidence type="ECO:0000313" key="5">
    <source>
        <dbReference type="EMBL" id="KAK1278369.1"/>
    </source>
</evidence>
<dbReference type="Gene3D" id="2.40.30.130">
    <property type="match status" value="1"/>
</dbReference>
<comment type="subcellular location">
    <subcellularLocation>
        <location evidence="2">Cytoplasm</location>
    </subcellularLocation>
</comment>
<evidence type="ECO:0000256" key="3">
    <source>
        <dbReference type="ARBA" id="ARBA00008429"/>
    </source>
</evidence>
<dbReference type="InterPro" id="IPR051335">
    <property type="entry name" value="Alanyl-tRNA_Editing_Enzymes"/>
</dbReference>
<reference evidence="5" key="1">
    <citation type="journal article" date="2023" name="Nat. Commun.">
        <title>Diploid and tetraploid genomes of Acorus and the evolution of monocots.</title>
        <authorList>
            <person name="Ma L."/>
            <person name="Liu K.W."/>
            <person name="Li Z."/>
            <person name="Hsiao Y.Y."/>
            <person name="Qi Y."/>
            <person name="Fu T."/>
            <person name="Tang G.D."/>
            <person name="Zhang D."/>
            <person name="Sun W.H."/>
            <person name="Liu D.K."/>
            <person name="Li Y."/>
            <person name="Chen G.Z."/>
            <person name="Liu X.D."/>
            <person name="Liao X.Y."/>
            <person name="Jiang Y.T."/>
            <person name="Yu X."/>
            <person name="Hao Y."/>
            <person name="Huang J."/>
            <person name="Zhao X.W."/>
            <person name="Ke S."/>
            <person name="Chen Y.Y."/>
            <person name="Wu W.L."/>
            <person name="Hsu J.L."/>
            <person name="Lin Y.F."/>
            <person name="Huang M.D."/>
            <person name="Li C.Y."/>
            <person name="Huang L."/>
            <person name="Wang Z.W."/>
            <person name="Zhao X."/>
            <person name="Zhong W.Y."/>
            <person name="Peng D.H."/>
            <person name="Ahmad S."/>
            <person name="Lan S."/>
            <person name="Zhang J.S."/>
            <person name="Tsai W.C."/>
            <person name="Van de Peer Y."/>
            <person name="Liu Z.J."/>
        </authorList>
    </citation>
    <scope>NUCLEOTIDE SEQUENCE</scope>
    <source>
        <strain evidence="5">SCP</strain>
    </source>
</reference>
<dbReference type="SMART" id="SM00863">
    <property type="entry name" value="tRNA_SAD"/>
    <property type="match status" value="1"/>
</dbReference>
<evidence type="ECO:0000256" key="2">
    <source>
        <dbReference type="ARBA" id="ARBA00004496"/>
    </source>
</evidence>
<keyword evidence="6" id="KW-1185">Reference proteome</keyword>
<dbReference type="SUPFAM" id="SSF50447">
    <property type="entry name" value="Translation proteins"/>
    <property type="match status" value="1"/>
</dbReference>
<dbReference type="PROSITE" id="PS50860">
    <property type="entry name" value="AA_TRNA_LIGASE_II_ALA"/>
    <property type="match status" value="1"/>
</dbReference>
<gene>
    <name evidence="5" type="ORF">QJS04_geneDACA007300</name>
</gene>
<feature type="domain" description="Alanyl-transfer RNA synthetases family profile" evidence="4">
    <location>
        <begin position="1"/>
        <end position="245"/>
    </location>
</feature>
<dbReference type="InterPro" id="IPR018164">
    <property type="entry name" value="Ala-tRNA-synth_IIc_N"/>
</dbReference>
<dbReference type="InterPro" id="IPR018163">
    <property type="entry name" value="Thr/Ala-tRNA-synth_IIc_edit"/>
</dbReference>
<dbReference type="EMBL" id="JAUJYN010000002">
    <property type="protein sequence ID" value="KAK1278369.1"/>
    <property type="molecule type" value="Genomic_DNA"/>
</dbReference>
<reference evidence="5" key="2">
    <citation type="submission" date="2023-06" db="EMBL/GenBank/DDBJ databases">
        <authorList>
            <person name="Ma L."/>
            <person name="Liu K.-W."/>
            <person name="Li Z."/>
            <person name="Hsiao Y.-Y."/>
            <person name="Qi Y."/>
            <person name="Fu T."/>
            <person name="Tang G."/>
            <person name="Zhang D."/>
            <person name="Sun W.-H."/>
            <person name="Liu D.-K."/>
            <person name="Li Y."/>
            <person name="Chen G.-Z."/>
            <person name="Liu X.-D."/>
            <person name="Liao X.-Y."/>
            <person name="Jiang Y.-T."/>
            <person name="Yu X."/>
            <person name="Hao Y."/>
            <person name="Huang J."/>
            <person name="Zhao X.-W."/>
            <person name="Ke S."/>
            <person name="Chen Y.-Y."/>
            <person name="Wu W.-L."/>
            <person name="Hsu J.-L."/>
            <person name="Lin Y.-F."/>
            <person name="Huang M.-D."/>
            <person name="Li C.-Y."/>
            <person name="Huang L."/>
            <person name="Wang Z.-W."/>
            <person name="Zhao X."/>
            <person name="Zhong W.-Y."/>
            <person name="Peng D.-H."/>
            <person name="Ahmad S."/>
            <person name="Lan S."/>
            <person name="Zhang J.-S."/>
            <person name="Tsai W.-C."/>
            <person name="Van De Peer Y."/>
            <person name="Liu Z.-J."/>
        </authorList>
    </citation>
    <scope>NUCLEOTIDE SEQUENCE</scope>
    <source>
        <strain evidence="5">SCP</strain>
        <tissue evidence="5">Leaves</tissue>
    </source>
</reference>
<comment type="similarity">
    <text evidence="3">Belongs to the class-II aminoacyl-tRNA synthetase family. Alax-L subfamily.</text>
</comment>
<dbReference type="Pfam" id="PF01411">
    <property type="entry name" value="tRNA-synt_2c"/>
    <property type="match status" value="1"/>
</dbReference>
<dbReference type="InterPro" id="IPR012947">
    <property type="entry name" value="tRNA_SAD"/>
</dbReference>
<dbReference type="Proteomes" id="UP001179952">
    <property type="component" value="Unassembled WGS sequence"/>
</dbReference>
<dbReference type="InterPro" id="IPR009000">
    <property type="entry name" value="Transl_B-barrel_sf"/>
</dbReference>
<name>A0AAV9BP83_ACOGR</name>
<dbReference type="PANTHER" id="PTHR43462:SF2">
    <property type="entry name" value="THREONYL AND ALANYL TRNA SYNTHETASE SECOND ADDITIONAL DOMAIN-CONTAINING PROTEIN"/>
    <property type="match status" value="1"/>
</dbReference>
<dbReference type="GO" id="GO:0005524">
    <property type="term" value="F:ATP binding"/>
    <property type="evidence" value="ECO:0007669"/>
    <property type="project" value="InterPro"/>
</dbReference>
<dbReference type="GO" id="GO:0004813">
    <property type="term" value="F:alanine-tRNA ligase activity"/>
    <property type="evidence" value="ECO:0007669"/>
    <property type="project" value="InterPro"/>
</dbReference>
<dbReference type="GO" id="GO:0005737">
    <property type="term" value="C:cytoplasm"/>
    <property type="evidence" value="ECO:0007669"/>
    <property type="project" value="UniProtKB-SubCell"/>
</dbReference>
<dbReference type="SUPFAM" id="SSF55186">
    <property type="entry name" value="ThrRS/AlaRS common domain"/>
    <property type="match status" value="1"/>
</dbReference>
<proteinExistence type="inferred from homology"/>
<accession>A0AAV9BP83</accession>
<dbReference type="Gene3D" id="3.30.980.10">
    <property type="entry name" value="Threonyl-trna Synthetase, Chain A, domain 2"/>
    <property type="match status" value="1"/>
</dbReference>
<evidence type="ECO:0000256" key="1">
    <source>
        <dbReference type="ARBA" id="ARBA00001947"/>
    </source>
</evidence>
<dbReference type="GO" id="GO:0006419">
    <property type="term" value="P:alanyl-tRNA aminoacylation"/>
    <property type="evidence" value="ECO:0007669"/>
    <property type="project" value="InterPro"/>
</dbReference>
<protein>
    <submittedName>
        <fullName evidence="5">Alanine--tRNA ligase</fullName>
    </submittedName>
</protein>
<comment type="cofactor">
    <cofactor evidence="1">
        <name>Zn(2+)</name>
        <dbReference type="ChEBI" id="CHEBI:29105"/>
    </cofactor>
</comment>
<dbReference type="PANTHER" id="PTHR43462">
    <property type="entry name" value="ALANYL-TRNA EDITING PROTEIN"/>
    <property type="match status" value="1"/>
</dbReference>
<dbReference type="Pfam" id="PF07973">
    <property type="entry name" value="tRNA_SAD"/>
    <property type="match status" value="1"/>
</dbReference>